<dbReference type="RefSeq" id="WP_043048606.1">
    <property type="nucleotide sequence ID" value="NZ_JXCQ01000016.1"/>
</dbReference>
<feature type="chain" id="PRO_5002237556" description="DUF1120 domain-containing protein" evidence="1">
    <location>
        <begin position="23"/>
        <end position="206"/>
    </location>
</feature>
<protein>
    <recommendedName>
        <fullName evidence="4">DUF1120 domain-containing protein</fullName>
    </recommendedName>
</protein>
<dbReference type="EMBL" id="JXCQ01000016">
    <property type="protein sequence ID" value="KIR22138.1"/>
    <property type="molecule type" value="Genomic_DNA"/>
</dbReference>
<dbReference type="Proteomes" id="UP000032210">
    <property type="component" value="Unassembled WGS sequence"/>
</dbReference>
<feature type="signal peptide" evidence="1">
    <location>
        <begin position="1"/>
        <end position="22"/>
    </location>
</feature>
<dbReference type="InterPro" id="IPR010546">
    <property type="entry name" value="DUF1120"/>
</dbReference>
<gene>
    <name evidence="2" type="ORF">PFLU3_23530</name>
</gene>
<reference evidence="2 3" key="1">
    <citation type="submission" date="2015-01" db="EMBL/GenBank/DDBJ databases">
        <title>Genome sequence of the beneficial rhizobacterium Pseudomonas fluorescens 2-79.</title>
        <authorList>
            <person name="Thuermer A."/>
            <person name="Daniel R."/>
        </authorList>
    </citation>
    <scope>NUCLEOTIDE SEQUENCE [LARGE SCALE GENOMIC DNA]</scope>
    <source>
        <strain evidence="2 3">2-79</strain>
    </source>
</reference>
<evidence type="ECO:0000313" key="2">
    <source>
        <dbReference type="EMBL" id="KIR22138.1"/>
    </source>
</evidence>
<evidence type="ECO:0000256" key="1">
    <source>
        <dbReference type="SAM" id="SignalP"/>
    </source>
</evidence>
<proteinExistence type="predicted"/>
<organism evidence="2 3">
    <name type="scientific">Pseudomonas fluorescens</name>
    <dbReference type="NCBI Taxonomy" id="294"/>
    <lineage>
        <taxon>Bacteria</taxon>
        <taxon>Pseudomonadati</taxon>
        <taxon>Pseudomonadota</taxon>
        <taxon>Gammaproteobacteria</taxon>
        <taxon>Pseudomonadales</taxon>
        <taxon>Pseudomonadaceae</taxon>
        <taxon>Pseudomonas</taxon>
    </lineage>
</organism>
<dbReference type="PATRIC" id="fig|294.125.peg.2413"/>
<evidence type="ECO:0008006" key="4">
    <source>
        <dbReference type="Google" id="ProtNLM"/>
    </source>
</evidence>
<accession>A0A0D0SJI4</accession>
<name>A0A0D0SJI4_PSEFL</name>
<dbReference type="AlphaFoldDB" id="A0A0D0SJI4"/>
<sequence>MNKHLVALGSVLLITCAPPVVAASSQDLTVRGVITPSACDTLITGGGVVDFGKMSARELNAEQYTPLPRQTVQLSVNCEGPTLFTLNTIDNRPGSSANHPHWHGLGMTSEGEKIGGAGFNLHNPLADNLPAQTINSSDGGTTWQLGTQLNPTVLTAVAINNVPVPVAVRQFQANLRLNTHIAPSGSLTLLDEVPVDGHATVQLMYL</sequence>
<comment type="caution">
    <text evidence="2">The sequence shown here is derived from an EMBL/GenBank/DDBJ whole genome shotgun (WGS) entry which is preliminary data.</text>
</comment>
<keyword evidence="1" id="KW-0732">Signal</keyword>
<evidence type="ECO:0000313" key="3">
    <source>
        <dbReference type="Proteomes" id="UP000032210"/>
    </source>
</evidence>
<dbReference type="Pfam" id="PF06551">
    <property type="entry name" value="DUF1120"/>
    <property type="match status" value="1"/>
</dbReference>